<name>I4C0B6_DESTA</name>
<dbReference type="HOGENOM" id="CLU_176178_0_0_7"/>
<proteinExistence type="predicted"/>
<accession>I4C0B6</accession>
<dbReference type="KEGG" id="dti:Desti_0265"/>
<organism evidence="1 2">
    <name type="scientific">Desulfomonile tiedjei (strain ATCC 49306 / DSM 6799 / DCB-1)</name>
    <dbReference type="NCBI Taxonomy" id="706587"/>
    <lineage>
        <taxon>Bacteria</taxon>
        <taxon>Pseudomonadati</taxon>
        <taxon>Thermodesulfobacteriota</taxon>
        <taxon>Desulfomonilia</taxon>
        <taxon>Desulfomonilales</taxon>
        <taxon>Desulfomonilaceae</taxon>
        <taxon>Desulfomonile</taxon>
    </lineage>
</organism>
<dbReference type="eggNOG" id="ENOG5033AF9">
    <property type="taxonomic scope" value="Bacteria"/>
</dbReference>
<sequence length="82" mass="9158">MIDVKTAVDNAVNYAATLYGKGWASLVPGLLVEEVELSDDEQFWYVTLGWDADRLGTSRIYKSFKVRADSGDVVAMKIRTLQ</sequence>
<dbReference type="AlphaFoldDB" id="I4C0B6"/>
<keyword evidence="2" id="KW-1185">Reference proteome</keyword>
<gene>
    <name evidence="1" type="ordered locus">Desti_0265</name>
</gene>
<evidence type="ECO:0000313" key="2">
    <source>
        <dbReference type="Proteomes" id="UP000006055"/>
    </source>
</evidence>
<evidence type="ECO:0000313" key="1">
    <source>
        <dbReference type="EMBL" id="AFM23007.1"/>
    </source>
</evidence>
<dbReference type="EMBL" id="CP003360">
    <property type="protein sequence ID" value="AFM23007.1"/>
    <property type="molecule type" value="Genomic_DNA"/>
</dbReference>
<dbReference type="RefSeq" id="WP_014808166.1">
    <property type="nucleotide sequence ID" value="NC_018025.1"/>
</dbReference>
<dbReference type="OrthoDB" id="463798at2"/>
<reference evidence="2" key="1">
    <citation type="submission" date="2012-06" db="EMBL/GenBank/DDBJ databases">
        <title>Complete sequence of chromosome of Desulfomonile tiedjei DSM 6799.</title>
        <authorList>
            <person name="Lucas S."/>
            <person name="Copeland A."/>
            <person name="Lapidus A."/>
            <person name="Glavina del Rio T."/>
            <person name="Dalin E."/>
            <person name="Tice H."/>
            <person name="Bruce D."/>
            <person name="Goodwin L."/>
            <person name="Pitluck S."/>
            <person name="Peters L."/>
            <person name="Ovchinnikova G."/>
            <person name="Zeytun A."/>
            <person name="Lu M."/>
            <person name="Kyrpides N."/>
            <person name="Mavromatis K."/>
            <person name="Ivanova N."/>
            <person name="Brettin T."/>
            <person name="Detter J.C."/>
            <person name="Han C."/>
            <person name="Larimer F."/>
            <person name="Land M."/>
            <person name="Hauser L."/>
            <person name="Markowitz V."/>
            <person name="Cheng J.-F."/>
            <person name="Hugenholtz P."/>
            <person name="Woyke T."/>
            <person name="Wu D."/>
            <person name="Spring S."/>
            <person name="Schroeder M."/>
            <person name="Brambilla E."/>
            <person name="Klenk H.-P."/>
            <person name="Eisen J.A."/>
        </authorList>
    </citation>
    <scope>NUCLEOTIDE SEQUENCE [LARGE SCALE GENOMIC DNA]</scope>
    <source>
        <strain evidence="2">ATCC 49306 / DSM 6799 / DCB-1</strain>
    </source>
</reference>
<dbReference type="Proteomes" id="UP000006055">
    <property type="component" value="Chromosome"/>
</dbReference>
<protein>
    <submittedName>
        <fullName evidence="1">Uncharacterized protein</fullName>
    </submittedName>
</protein>